<evidence type="ECO:0000313" key="1">
    <source>
        <dbReference type="EMBL" id="CAG9945493.1"/>
    </source>
</evidence>
<reference evidence="1" key="2">
    <citation type="submission" date="2021-10" db="EMBL/GenBank/DDBJ databases">
        <authorList>
            <person name="Piombo E."/>
        </authorList>
    </citation>
    <scope>NUCLEOTIDE SEQUENCE</scope>
</reference>
<gene>
    <name evidence="1" type="ORF">CRV2_00012231</name>
</gene>
<evidence type="ECO:0000313" key="2">
    <source>
        <dbReference type="Proteomes" id="UP000836387"/>
    </source>
</evidence>
<sequence>MTPRECLYDCLCADFQANAIARAADGTGHALSNKYPGRLAENVDTISVYAGISASLYIGSQPGGSSKLEGSTRLGYSLHWTSSPTCLALAAGQTWCQLTILTFTATILRSDGLHPSKSRPTTN</sequence>
<organism evidence="1 2">
    <name type="scientific">Clonostachys rosea f. rosea IK726</name>
    <dbReference type="NCBI Taxonomy" id="1349383"/>
    <lineage>
        <taxon>Eukaryota</taxon>
        <taxon>Fungi</taxon>
        <taxon>Dikarya</taxon>
        <taxon>Ascomycota</taxon>
        <taxon>Pezizomycotina</taxon>
        <taxon>Sordariomycetes</taxon>
        <taxon>Hypocreomycetidae</taxon>
        <taxon>Hypocreales</taxon>
        <taxon>Bionectriaceae</taxon>
        <taxon>Clonostachys</taxon>
    </lineage>
</organism>
<protein>
    <submittedName>
        <fullName evidence="1">Uncharacterized protein</fullName>
    </submittedName>
</protein>
<dbReference type="Proteomes" id="UP000836387">
    <property type="component" value="Unassembled WGS sequence"/>
</dbReference>
<reference evidence="1" key="1">
    <citation type="submission" date="2020-04" db="EMBL/GenBank/DDBJ databases">
        <authorList>
            <person name="Broberg M."/>
        </authorList>
    </citation>
    <scope>NUCLEOTIDE SEQUENCE</scope>
</reference>
<name>A0ACA9TX36_BIOOC</name>
<proteinExistence type="predicted"/>
<comment type="caution">
    <text evidence="1">The sequence shown here is derived from an EMBL/GenBank/DDBJ whole genome shotgun (WGS) entry which is preliminary data.</text>
</comment>
<dbReference type="EMBL" id="CADEHS020000009">
    <property type="protein sequence ID" value="CAG9945493.1"/>
    <property type="molecule type" value="Genomic_DNA"/>
</dbReference>
<accession>A0ACA9TX36</accession>
<keyword evidence="2" id="KW-1185">Reference proteome</keyword>